<keyword evidence="3" id="KW-1185">Reference proteome</keyword>
<evidence type="ECO:0000313" key="2">
    <source>
        <dbReference type="EMBL" id="KAK7255863.1"/>
    </source>
</evidence>
<sequence>MPPTPSEPRTATSPTGSAANPSANRESEMDSQPSRSATNSKLRPPDPPMQHLGNMEQVIILVWSSGGKGTRGLNRCRLVVLDDWGIMVALGSWLRISGWL</sequence>
<dbReference type="AlphaFoldDB" id="A0AAN9HTR9"/>
<evidence type="ECO:0000256" key="1">
    <source>
        <dbReference type="SAM" id="MobiDB-lite"/>
    </source>
</evidence>
<evidence type="ECO:0000313" key="3">
    <source>
        <dbReference type="Proteomes" id="UP001372338"/>
    </source>
</evidence>
<protein>
    <submittedName>
        <fullName evidence="2">Uncharacterized protein</fullName>
    </submittedName>
</protein>
<proteinExistence type="predicted"/>
<accession>A0AAN9HTR9</accession>
<dbReference type="EMBL" id="JAYWIO010000006">
    <property type="protein sequence ID" value="KAK7255863.1"/>
    <property type="molecule type" value="Genomic_DNA"/>
</dbReference>
<organism evidence="2 3">
    <name type="scientific">Crotalaria pallida</name>
    <name type="common">Smooth rattlebox</name>
    <name type="synonym">Crotalaria striata</name>
    <dbReference type="NCBI Taxonomy" id="3830"/>
    <lineage>
        <taxon>Eukaryota</taxon>
        <taxon>Viridiplantae</taxon>
        <taxon>Streptophyta</taxon>
        <taxon>Embryophyta</taxon>
        <taxon>Tracheophyta</taxon>
        <taxon>Spermatophyta</taxon>
        <taxon>Magnoliopsida</taxon>
        <taxon>eudicotyledons</taxon>
        <taxon>Gunneridae</taxon>
        <taxon>Pentapetalae</taxon>
        <taxon>rosids</taxon>
        <taxon>fabids</taxon>
        <taxon>Fabales</taxon>
        <taxon>Fabaceae</taxon>
        <taxon>Papilionoideae</taxon>
        <taxon>50 kb inversion clade</taxon>
        <taxon>genistoids sensu lato</taxon>
        <taxon>core genistoids</taxon>
        <taxon>Crotalarieae</taxon>
        <taxon>Crotalaria</taxon>
    </lineage>
</organism>
<feature type="compositionally biased region" description="Polar residues" evidence="1">
    <location>
        <begin position="7"/>
        <end position="41"/>
    </location>
</feature>
<dbReference type="Proteomes" id="UP001372338">
    <property type="component" value="Unassembled WGS sequence"/>
</dbReference>
<name>A0AAN9HTR9_CROPI</name>
<gene>
    <name evidence="2" type="ORF">RIF29_29287</name>
</gene>
<comment type="caution">
    <text evidence="2">The sequence shown here is derived from an EMBL/GenBank/DDBJ whole genome shotgun (WGS) entry which is preliminary data.</text>
</comment>
<feature type="region of interest" description="Disordered" evidence="1">
    <location>
        <begin position="1"/>
        <end position="53"/>
    </location>
</feature>
<reference evidence="2 3" key="1">
    <citation type="submission" date="2024-01" db="EMBL/GenBank/DDBJ databases">
        <title>The genomes of 5 underutilized Papilionoideae crops provide insights into root nodulation and disease resistanc.</title>
        <authorList>
            <person name="Yuan L."/>
        </authorList>
    </citation>
    <scope>NUCLEOTIDE SEQUENCE [LARGE SCALE GENOMIC DNA]</scope>
    <source>
        <strain evidence="2">ZHUSHIDOU_FW_LH</strain>
        <tissue evidence="2">Leaf</tissue>
    </source>
</reference>